<protein>
    <recommendedName>
        <fullName evidence="5">Glutathione peroxidase</fullName>
    </recommendedName>
</protein>
<dbReference type="HOGENOM" id="CLU_029507_1_1_10"/>
<dbReference type="Proteomes" id="UP000000310">
    <property type="component" value="Chromosome"/>
</dbReference>
<reference evidence="7" key="2">
    <citation type="submission" date="2011-02" db="EMBL/GenBank/DDBJ databases">
        <title>The complete genome of Pedobacter saltans DSM 12145.</title>
        <authorList>
            <consortium name="US DOE Joint Genome Institute (JGI-PGF)"/>
            <person name="Lucas S."/>
            <person name="Copeland A."/>
            <person name="Lapidus A."/>
            <person name="Bruce D."/>
            <person name="Goodwin L."/>
            <person name="Pitluck S."/>
            <person name="Kyrpides N."/>
            <person name="Mavromatis K."/>
            <person name="Pagani I."/>
            <person name="Ivanova N."/>
            <person name="Ovchinnikova G."/>
            <person name="Lu M."/>
            <person name="Detter J.C."/>
            <person name="Han C."/>
            <person name="Land M."/>
            <person name="Hauser L."/>
            <person name="Markowitz V."/>
            <person name="Cheng J.-F."/>
            <person name="Hugenholtz P."/>
            <person name="Woyke T."/>
            <person name="Wu D."/>
            <person name="Tindall B."/>
            <person name="Pomrenke H.G."/>
            <person name="Brambilla E."/>
            <person name="Klenk H.-P."/>
            <person name="Eisen J.A."/>
        </authorList>
    </citation>
    <scope>NUCLEOTIDE SEQUENCE [LARGE SCALE GENOMIC DNA]</scope>
    <source>
        <strain evidence="7">ATCC 51119 / DSM 12145 / JCM 21818 / LMG 10337 / NBRC 100064 / NCIMB 13643</strain>
    </source>
</reference>
<dbReference type="KEGG" id="psn:Pedsa_2019"/>
<dbReference type="Pfam" id="PF00255">
    <property type="entry name" value="GSHPx"/>
    <property type="match status" value="1"/>
</dbReference>
<evidence type="ECO:0000313" key="7">
    <source>
        <dbReference type="Proteomes" id="UP000000310"/>
    </source>
</evidence>
<evidence type="ECO:0000313" key="6">
    <source>
        <dbReference type="EMBL" id="ADY52571.1"/>
    </source>
</evidence>
<evidence type="ECO:0000256" key="3">
    <source>
        <dbReference type="ARBA" id="ARBA00023002"/>
    </source>
</evidence>
<comment type="similarity">
    <text evidence="1 5">Belongs to the glutathione peroxidase family.</text>
</comment>
<dbReference type="OrthoDB" id="9789406at2"/>
<keyword evidence="2 5" id="KW-0575">Peroxidase</keyword>
<dbReference type="PROSITE" id="PS51355">
    <property type="entry name" value="GLUTATHIONE_PEROXID_3"/>
    <property type="match status" value="1"/>
</dbReference>
<reference evidence="6 7" key="1">
    <citation type="journal article" date="2011" name="Stand. Genomic Sci.">
        <title>Complete genome sequence of the gliding, heparinolytic Pedobacter saltans type strain (113).</title>
        <authorList>
            <person name="Liolios K."/>
            <person name="Sikorski J."/>
            <person name="Lu M."/>
            <person name="Nolan M."/>
            <person name="Lapidus A."/>
            <person name="Lucas S."/>
            <person name="Hammon N."/>
            <person name="Deshpande S."/>
            <person name="Cheng J.F."/>
            <person name="Tapia R."/>
            <person name="Han C."/>
            <person name="Goodwin L."/>
            <person name="Pitluck S."/>
            <person name="Huntemann M."/>
            <person name="Ivanova N."/>
            <person name="Pagani I."/>
            <person name="Mavromatis K."/>
            <person name="Ovchinikova G."/>
            <person name="Pati A."/>
            <person name="Chen A."/>
            <person name="Palaniappan K."/>
            <person name="Land M."/>
            <person name="Hauser L."/>
            <person name="Brambilla E.M."/>
            <person name="Kotsyurbenko O."/>
            <person name="Rohde M."/>
            <person name="Tindall B.J."/>
            <person name="Abt B."/>
            <person name="Goker M."/>
            <person name="Detter J.C."/>
            <person name="Woyke T."/>
            <person name="Bristow J."/>
            <person name="Eisen J.A."/>
            <person name="Markowitz V."/>
            <person name="Hugenholtz P."/>
            <person name="Klenk H.P."/>
            <person name="Kyrpides N.C."/>
        </authorList>
    </citation>
    <scope>NUCLEOTIDE SEQUENCE [LARGE SCALE GENOMIC DNA]</scope>
    <source>
        <strain evidence="7">ATCC 51119 / DSM 12145 / JCM 21818 / LMG 10337 / NBRC 100064 / NCIMB 13643</strain>
    </source>
</reference>
<proteinExistence type="inferred from homology"/>
<dbReference type="SUPFAM" id="SSF52833">
    <property type="entry name" value="Thioredoxin-like"/>
    <property type="match status" value="1"/>
</dbReference>
<dbReference type="InterPro" id="IPR029759">
    <property type="entry name" value="GPX_AS"/>
</dbReference>
<dbReference type="AlphaFoldDB" id="F0SA13"/>
<name>F0SA13_PSESL</name>
<dbReference type="InterPro" id="IPR036249">
    <property type="entry name" value="Thioredoxin-like_sf"/>
</dbReference>
<dbReference type="InterPro" id="IPR000889">
    <property type="entry name" value="Glutathione_peroxidase"/>
</dbReference>
<dbReference type="PANTHER" id="PTHR11592">
    <property type="entry name" value="GLUTATHIONE PEROXIDASE"/>
    <property type="match status" value="1"/>
</dbReference>
<dbReference type="STRING" id="762903.Pedsa_2019"/>
<dbReference type="PROSITE" id="PS00460">
    <property type="entry name" value="GLUTATHIONE_PEROXID_1"/>
    <property type="match status" value="1"/>
</dbReference>
<gene>
    <name evidence="6" type="ordered locus">Pedsa_2019</name>
</gene>
<dbReference type="Gene3D" id="3.40.30.10">
    <property type="entry name" value="Glutaredoxin"/>
    <property type="match status" value="1"/>
</dbReference>
<dbReference type="CDD" id="cd00340">
    <property type="entry name" value="GSH_Peroxidase"/>
    <property type="match status" value="1"/>
</dbReference>
<dbReference type="GO" id="GO:0034599">
    <property type="term" value="P:cellular response to oxidative stress"/>
    <property type="evidence" value="ECO:0007669"/>
    <property type="project" value="TreeGrafter"/>
</dbReference>
<feature type="active site" evidence="4">
    <location>
        <position position="37"/>
    </location>
</feature>
<sequence length="171" mass="19793">MENTVYQFRVRTGFGAEVQLDAFKDKVLLIVNTASQCGFTSQLKELVQLKTFFDDEPFEILAFPSNDFGAQEPLNDEEIQKFCETEFQTNFPVFSKLKVRGANIHPLFSFLSDKKRNGFTGVSPKWNFHKYLVNHKGEVIDFFYPFTKPNSSKIKKKIRKILAEMGVLRSF</sequence>
<evidence type="ECO:0000256" key="5">
    <source>
        <dbReference type="RuleBase" id="RU000499"/>
    </source>
</evidence>
<keyword evidence="3 5" id="KW-0560">Oxidoreductase</keyword>
<evidence type="ECO:0000256" key="1">
    <source>
        <dbReference type="ARBA" id="ARBA00006926"/>
    </source>
</evidence>
<evidence type="ECO:0000256" key="2">
    <source>
        <dbReference type="ARBA" id="ARBA00022559"/>
    </source>
</evidence>
<dbReference type="RefSeq" id="WP_013633058.1">
    <property type="nucleotide sequence ID" value="NC_015177.1"/>
</dbReference>
<dbReference type="eggNOG" id="COG0386">
    <property type="taxonomic scope" value="Bacteria"/>
</dbReference>
<dbReference type="PANTHER" id="PTHR11592:SF78">
    <property type="entry name" value="GLUTATHIONE PEROXIDASE"/>
    <property type="match status" value="1"/>
</dbReference>
<dbReference type="GO" id="GO:0004601">
    <property type="term" value="F:peroxidase activity"/>
    <property type="evidence" value="ECO:0007669"/>
    <property type="project" value="UniProtKB-KW"/>
</dbReference>
<dbReference type="PIRSF" id="PIRSF000303">
    <property type="entry name" value="Glutathion_perox"/>
    <property type="match status" value="1"/>
</dbReference>
<dbReference type="PRINTS" id="PR01011">
    <property type="entry name" value="GLUTPROXDASE"/>
</dbReference>
<evidence type="ECO:0000256" key="4">
    <source>
        <dbReference type="PIRSR" id="PIRSR000303-1"/>
    </source>
</evidence>
<keyword evidence="7" id="KW-1185">Reference proteome</keyword>
<dbReference type="EMBL" id="CP002545">
    <property type="protein sequence ID" value="ADY52571.1"/>
    <property type="molecule type" value="Genomic_DNA"/>
</dbReference>
<organism evidence="6 7">
    <name type="scientific">Pseudopedobacter saltans (strain ATCC 51119 / DSM 12145 / JCM 21818 / CCUG 39354 / LMG 10337 / NBRC 100064 / NCIMB 13643)</name>
    <name type="common">Pedobacter saltans</name>
    <dbReference type="NCBI Taxonomy" id="762903"/>
    <lineage>
        <taxon>Bacteria</taxon>
        <taxon>Pseudomonadati</taxon>
        <taxon>Bacteroidota</taxon>
        <taxon>Sphingobacteriia</taxon>
        <taxon>Sphingobacteriales</taxon>
        <taxon>Sphingobacteriaceae</taxon>
        <taxon>Pseudopedobacter</taxon>
    </lineage>
</organism>
<accession>F0SA13</accession>